<keyword evidence="9" id="KW-1185">Reference proteome</keyword>
<dbReference type="AlphaFoldDB" id="K8EJQ4"/>
<dbReference type="GeneID" id="19013233"/>
<evidence type="ECO:0000256" key="2">
    <source>
        <dbReference type="ARBA" id="ARBA00007168"/>
    </source>
</evidence>
<feature type="transmembrane region" description="Helical" evidence="6">
    <location>
        <begin position="252"/>
        <end position="269"/>
    </location>
</feature>
<reference evidence="8 9" key="1">
    <citation type="submission" date="2011-10" db="EMBL/GenBank/DDBJ databases">
        <authorList>
            <person name="Genoscope - CEA"/>
        </authorList>
    </citation>
    <scope>NUCLEOTIDE SEQUENCE [LARGE SCALE GENOMIC DNA]</scope>
    <source>
        <strain evidence="8 9">RCC 1105</strain>
    </source>
</reference>
<comment type="subcellular location">
    <subcellularLocation>
        <location evidence="6">Cell membrane</location>
        <topology evidence="6">Multi-pass membrane protein</topology>
    </subcellularLocation>
    <subcellularLocation>
        <location evidence="1">Membrane</location>
        <topology evidence="1">Multi-pass membrane protein</topology>
    </subcellularLocation>
</comment>
<dbReference type="InterPro" id="IPR007603">
    <property type="entry name" value="Choline_transptr-like"/>
</dbReference>
<accession>K8EJQ4</accession>
<dbReference type="RefSeq" id="XP_007510728.1">
    <property type="nucleotide sequence ID" value="XM_007510666.1"/>
</dbReference>
<feature type="compositionally biased region" description="Low complexity" evidence="7">
    <location>
        <begin position="156"/>
        <end position="165"/>
    </location>
</feature>
<keyword evidence="5 6" id="KW-0472">Membrane</keyword>
<feature type="region of interest" description="Disordered" evidence="7">
    <location>
        <begin position="127"/>
        <end position="191"/>
    </location>
</feature>
<proteinExistence type="inferred from homology"/>
<dbReference type="PANTHER" id="PTHR12385">
    <property type="entry name" value="CHOLINE TRANSPORTER-LIKE (SLC FAMILY 44)"/>
    <property type="match status" value="1"/>
</dbReference>
<evidence type="ECO:0000256" key="1">
    <source>
        <dbReference type="ARBA" id="ARBA00004141"/>
    </source>
</evidence>
<keyword evidence="3 6" id="KW-0812">Transmembrane</keyword>
<evidence type="ECO:0000256" key="7">
    <source>
        <dbReference type="SAM" id="MobiDB-lite"/>
    </source>
</evidence>
<feature type="transmembrane region" description="Helical" evidence="6">
    <location>
        <begin position="217"/>
        <end position="240"/>
    </location>
</feature>
<evidence type="ECO:0000256" key="5">
    <source>
        <dbReference type="ARBA" id="ARBA00023136"/>
    </source>
</evidence>
<evidence type="ECO:0000313" key="9">
    <source>
        <dbReference type="Proteomes" id="UP000198341"/>
    </source>
</evidence>
<keyword evidence="4 6" id="KW-1133">Transmembrane helix</keyword>
<dbReference type="GO" id="GO:0005886">
    <property type="term" value="C:plasma membrane"/>
    <property type="evidence" value="ECO:0007669"/>
    <property type="project" value="UniProtKB-SubCell"/>
</dbReference>
<dbReference type="GO" id="GO:0022857">
    <property type="term" value="F:transmembrane transporter activity"/>
    <property type="evidence" value="ECO:0007669"/>
    <property type="project" value="UniProtKB-UniRule"/>
</dbReference>
<feature type="transmembrane region" description="Helical" evidence="6">
    <location>
        <begin position="314"/>
        <end position="342"/>
    </location>
</feature>
<evidence type="ECO:0000313" key="8">
    <source>
        <dbReference type="EMBL" id="CCO18261.1"/>
    </source>
</evidence>
<comment type="similarity">
    <text evidence="2 6">Belongs to the CTL (choline transporter-like) family.</text>
</comment>
<comment type="function">
    <text evidence="6">Choline transporter.</text>
</comment>
<name>K8EJQ4_9CHLO</name>
<feature type="transmembrane region" description="Helical" evidence="6">
    <location>
        <begin position="569"/>
        <end position="593"/>
    </location>
</feature>
<protein>
    <recommendedName>
        <fullName evidence="6">Choline transporter-like protein</fullName>
    </recommendedName>
</protein>
<feature type="transmembrane region" description="Helical" evidence="6">
    <location>
        <begin position="275"/>
        <end position="293"/>
    </location>
</feature>
<organism evidence="8 9">
    <name type="scientific">Bathycoccus prasinos</name>
    <dbReference type="NCBI Taxonomy" id="41875"/>
    <lineage>
        <taxon>Eukaryota</taxon>
        <taxon>Viridiplantae</taxon>
        <taxon>Chlorophyta</taxon>
        <taxon>Mamiellophyceae</taxon>
        <taxon>Mamiellales</taxon>
        <taxon>Bathycoccaceae</taxon>
        <taxon>Bathycoccus</taxon>
    </lineage>
</organism>
<dbReference type="KEGG" id="bpg:Bathy10g01570"/>
<feature type="transmembrane region" description="Helical" evidence="6">
    <location>
        <begin position="533"/>
        <end position="557"/>
    </location>
</feature>
<dbReference type="eggNOG" id="KOG1362">
    <property type="taxonomic scope" value="Eukaryota"/>
</dbReference>
<evidence type="ECO:0000256" key="4">
    <source>
        <dbReference type="ARBA" id="ARBA00022989"/>
    </source>
</evidence>
<gene>
    <name evidence="8" type="ordered locus">Bathy10g01570</name>
</gene>
<dbReference type="EMBL" id="FO082269">
    <property type="protein sequence ID" value="CCO18261.1"/>
    <property type="molecule type" value="Genomic_DNA"/>
</dbReference>
<evidence type="ECO:0000256" key="3">
    <source>
        <dbReference type="ARBA" id="ARBA00022692"/>
    </source>
</evidence>
<evidence type="ECO:0000256" key="6">
    <source>
        <dbReference type="RuleBase" id="RU368066"/>
    </source>
</evidence>
<sequence length="660" mass="72980">MEKDFVVVEQNKEDDDFVFARSREKRKPRDRLWSFLFTIVLSSSLLIGGINYAHNNAGSSGDDVPSPSEMEFGQACDGPLFLAKLEANNARYKVANSVPLPPGGGGASTSETTALLGKGAYRRLTTTKENDEVYEEDLMKRSRRRESLGPDGPDARSSSSNSSERNSIRRRRPEQQQQRKQKLGVSESTKKNNAHLAAKEIMFNSEQPFDVTVVINAALWCAGISLLVSVLMGVFIVYMFRTCAHKTVWGIIYFKIFSLFGMAVAMLSIGSMEGFITFALIGLLTWFVYWLWTDELNVVASMLAVSSQALKDNPGILGCVLSLQVAVLAFVIPVVGFVYIALLGGAPDVNPKAIYQNSSTLACADYVGRPVNCCATTPGAWVAWYEALAIISIIWAFAFALEARMYIIGGTVCQWYFAPRGSTQFKGFTWTSTKHALGPSFGTVSFGSAIMTAVEMMRQAMERARDENEQNLLLCMVQSCLECIWQFIEYLSKFAMLQASMTGEAFCDAAGSIFDLLQRNFLLAYGTYAFPSMILQIMSIVFALVAAAGSFAITYAMFEIQEEIMATGYALVCALITGFVVWCSLSYFTMILVNTTDAVFVCYAKDKDRNEIHHEEMHAVFENAVRRRQEARGEIVRQPAGPYAYGAGNPVNNGANKSYY</sequence>
<dbReference type="PANTHER" id="PTHR12385:SF98">
    <property type="entry name" value="CHOLINE TRANSPORTER-LIKE PROTEIN"/>
    <property type="match status" value="1"/>
</dbReference>
<feature type="transmembrane region" description="Helical" evidence="6">
    <location>
        <begin position="32"/>
        <end position="53"/>
    </location>
</feature>
<dbReference type="OrthoDB" id="420519at2759"/>
<dbReference type="Proteomes" id="UP000198341">
    <property type="component" value="Chromosome 10"/>
</dbReference>
<feature type="compositionally biased region" description="Basic and acidic residues" evidence="7">
    <location>
        <begin position="127"/>
        <end position="148"/>
    </location>
</feature>
<feature type="transmembrane region" description="Helical" evidence="6">
    <location>
        <begin position="382"/>
        <end position="401"/>
    </location>
</feature>
<dbReference type="Pfam" id="PF04515">
    <property type="entry name" value="Choline_transpo"/>
    <property type="match status" value="1"/>
</dbReference>